<evidence type="ECO:0000313" key="1">
    <source>
        <dbReference type="EMBL" id="CAJ2513024.1"/>
    </source>
</evidence>
<dbReference type="EMBL" id="CAUWAG010000020">
    <property type="protein sequence ID" value="CAJ2513024.1"/>
    <property type="molecule type" value="Genomic_DNA"/>
</dbReference>
<accession>A0AAI8YQ09</accession>
<evidence type="ECO:0000313" key="2">
    <source>
        <dbReference type="Proteomes" id="UP001295740"/>
    </source>
</evidence>
<keyword evidence="2" id="KW-1185">Reference proteome</keyword>
<name>A0AAI8YQ09_9PEZI</name>
<dbReference type="AlphaFoldDB" id="A0AAI8YQ09"/>
<comment type="caution">
    <text evidence="1">The sequence shown here is derived from an EMBL/GenBank/DDBJ whole genome shotgun (WGS) entry which is preliminary data.</text>
</comment>
<organism evidence="1 2">
    <name type="scientific">Anthostomella pinea</name>
    <dbReference type="NCBI Taxonomy" id="933095"/>
    <lineage>
        <taxon>Eukaryota</taxon>
        <taxon>Fungi</taxon>
        <taxon>Dikarya</taxon>
        <taxon>Ascomycota</taxon>
        <taxon>Pezizomycotina</taxon>
        <taxon>Sordariomycetes</taxon>
        <taxon>Xylariomycetidae</taxon>
        <taxon>Xylariales</taxon>
        <taxon>Xylariaceae</taxon>
        <taxon>Anthostomella</taxon>
    </lineage>
</organism>
<sequence>MSHDYCHKDKYLSDQLSGSSHMDVSGVAPPLAVLCGGEAYGIDALFSVGFNDDKNIAQRLSDKTGTGFVNQRDARA</sequence>
<proteinExistence type="predicted"/>
<dbReference type="Proteomes" id="UP001295740">
    <property type="component" value="Unassembled WGS sequence"/>
</dbReference>
<protein>
    <submittedName>
        <fullName evidence="1">Uu.00g011430.m01.CDS01</fullName>
    </submittedName>
</protein>
<gene>
    <name evidence="1" type="ORF">KHLLAP_LOCUS13492</name>
</gene>
<reference evidence="1" key="1">
    <citation type="submission" date="2023-10" db="EMBL/GenBank/DDBJ databases">
        <authorList>
            <person name="Hackl T."/>
        </authorList>
    </citation>
    <scope>NUCLEOTIDE SEQUENCE</scope>
</reference>